<feature type="region of interest" description="Disordered" evidence="1">
    <location>
        <begin position="44"/>
        <end position="66"/>
    </location>
</feature>
<dbReference type="AlphaFoldDB" id="A0AA38WQG9"/>
<gene>
    <name evidence="2" type="ORF">OSB04_012065</name>
</gene>
<dbReference type="Proteomes" id="UP001172457">
    <property type="component" value="Chromosome 3"/>
</dbReference>
<dbReference type="PANTHER" id="PTHR16128">
    <property type="entry name" value="FAD/NAD(P)-BINDING OXIDOREDUCTASE FAMILY PROTEIN"/>
    <property type="match status" value="1"/>
</dbReference>
<reference evidence="2" key="1">
    <citation type="submission" date="2023-03" db="EMBL/GenBank/DDBJ databases">
        <title>Chromosome-scale reference genome and RAD-based genetic map of yellow starthistle (Centaurea solstitialis) reveal putative structural variation and QTLs associated with invader traits.</title>
        <authorList>
            <person name="Reatini B."/>
            <person name="Cang F.A."/>
            <person name="Jiang Q."/>
            <person name="Mckibben M.T.W."/>
            <person name="Barker M.S."/>
            <person name="Rieseberg L.H."/>
            <person name="Dlugosch K.M."/>
        </authorList>
    </citation>
    <scope>NUCLEOTIDE SEQUENCE</scope>
    <source>
        <strain evidence="2">CAN-66</strain>
        <tissue evidence="2">Leaf</tissue>
    </source>
</reference>
<dbReference type="PANTHER" id="PTHR16128:SF8">
    <property type="entry name" value="EXPRESSED PROTEIN"/>
    <property type="match status" value="1"/>
</dbReference>
<dbReference type="InterPro" id="IPR036188">
    <property type="entry name" value="FAD/NAD-bd_sf"/>
</dbReference>
<evidence type="ECO:0000256" key="1">
    <source>
        <dbReference type="SAM" id="MobiDB-lite"/>
    </source>
</evidence>
<sequence length="547" mass="60001">MNTACNHHHHHLLSSSFILHFPSKFSKHPTLTFLTKTYNPISAEKKDVPKKPTRRKSSYGSSRKSVLRKTFKQEQVTFTAPISEDPVVAIIGGGMSGLLCALQLEKRGVRSTVFDTGIHGLGGRMGTRMIDPSMIFDHAAQFFTVSNPLFSELVDDWSRKGYVRESVGVIGELEAGGDFVPFPSSPPRYIAVNGMRTLADSLLSQLETLFVFQSSLVNVVRPCWISALEPYNGMWHLSENGKHRGQFDAIVIAHNGKCANRLLSSSGLPLVAKQMKRLELSSIWALLAAFEDPLPLPAKAVAVPFEGAFVKGIDSVSWMGNNTQKLLNSQNGGPHCWTVFSTASFGKKHKVPQEMNLMKELMAKEFEIKNLGALRYFLGMEFARSKQVFLYLKENIPTATAEKVKALMLAGVENALGLLNGSLKKPIYTRVQLWYDFQQDKVHLSLVCRGAALPTNTPSIPCIFDPLGRAGICGDWLLGSSLEAAALSGISLADHTADYLKSGGSRPDEFAVGLHNDFQPLQGHDIGQFPGLESNKDICEAQVQLGA</sequence>
<dbReference type="SUPFAM" id="SSF51905">
    <property type="entry name" value="FAD/NAD(P)-binding domain"/>
    <property type="match status" value="1"/>
</dbReference>
<organism evidence="2 3">
    <name type="scientific">Centaurea solstitialis</name>
    <name type="common">yellow star-thistle</name>
    <dbReference type="NCBI Taxonomy" id="347529"/>
    <lineage>
        <taxon>Eukaryota</taxon>
        <taxon>Viridiplantae</taxon>
        <taxon>Streptophyta</taxon>
        <taxon>Embryophyta</taxon>
        <taxon>Tracheophyta</taxon>
        <taxon>Spermatophyta</taxon>
        <taxon>Magnoliopsida</taxon>
        <taxon>eudicotyledons</taxon>
        <taxon>Gunneridae</taxon>
        <taxon>Pentapetalae</taxon>
        <taxon>asterids</taxon>
        <taxon>campanulids</taxon>
        <taxon>Asterales</taxon>
        <taxon>Asteraceae</taxon>
        <taxon>Carduoideae</taxon>
        <taxon>Cardueae</taxon>
        <taxon>Centaureinae</taxon>
        <taxon>Centaurea</taxon>
    </lineage>
</organism>
<name>A0AA38WQG9_9ASTR</name>
<comment type="caution">
    <text evidence="2">The sequence shown here is derived from an EMBL/GenBank/DDBJ whole genome shotgun (WGS) entry which is preliminary data.</text>
</comment>
<dbReference type="Gene3D" id="3.90.660.10">
    <property type="match status" value="1"/>
</dbReference>
<protein>
    <recommendedName>
        <fullName evidence="4">FAD/NAD(P)-binding oxidoreductase family protein</fullName>
    </recommendedName>
</protein>
<keyword evidence="3" id="KW-1185">Reference proteome</keyword>
<dbReference type="Pfam" id="PF13450">
    <property type="entry name" value="NAD_binding_8"/>
    <property type="match status" value="1"/>
</dbReference>
<dbReference type="EMBL" id="JARYMX010000003">
    <property type="protein sequence ID" value="KAJ9557451.1"/>
    <property type="molecule type" value="Genomic_DNA"/>
</dbReference>
<evidence type="ECO:0000313" key="2">
    <source>
        <dbReference type="EMBL" id="KAJ9557451.1"/>
    </source>
</evidence>
<dbReference type="Gene3D" id="3.50.50.60">
    <property type="entry name" value="FAD/NAD(P)-binding domain"/>
    <property type="match status" value="2"/>
</dbReference>
<evidence type="ECO:0000313" key="3">
    <source>
        <dbReference type="Proteomes" id="UP001172457"/>
    </source>
</evidence>
<evidence type="ECO:0008006" key="4">
    <source>
        <dbReference type="Google" id="ProtNLM"/>
    </source>
</evidence>
<accession>A0AA38WQG9</accession>
<proteinExistence type="predicted"/>